<feature type="region of interest" description="Disordered" evidence="1">
    <location>
        <begin position="249"/>
        <end position="295"/>
    </location>
</feature>
<evidence type="ECO:0000313" key="4">
    <source>
        <dbReference type="EMBL" id="VDK36261.1"/>
    </source>
</evidence>
<dbReference type="AlphaFoldDB" id="A0A0R3W7D7"/>
<name>A0A0R3W7D7_TAEAS</name>
<dbReference type="WBParaSite" id="TASK_0000618401-mRNA-1">
    <property type="protein sequence ID" value="TASK_0000618401-mRNA-1"/>
    <property type="gene ID" value="TASK_0000618401"/>
</dbReference>
<dbReference type="OrthoDB" id="6285068at2759"/>
<evidence type="ECO:0000256" key="1">
    <source>
        <dbReference type="SAM" id="MobiDB-lite"/>
    </source>
</evidence>
<accession>A0A0R3W7D7</accession>
<reference evidence="6" key="1">
    <citation type="submission" date="2017-02" db="UniProtKB">
        <authorList>
            <consortium name="WormBaseParasite"/>
        </authorList>
    </citation>
    <scope>IDENTIFICATION</scope>
</reference>
<keyword evidence="5" id="KW-1185">Reference proteome</keyword>
<sequence>MRRLRRTLLVLIVLRLASAVDPLGSRSATITETGEVAIFEWYQQPIANKSQAIEFCELHGSSVPEIRELRYFFKSLTLQNGSIFYLNDVMETTVDSPNEAIGERMCVTVKNSPGHPLQLGETSAVKSCSTRVNANVCRRTTSVTNSTLYMKCLEVHFKETKNEAFIKLDRTSFYIVLGAICLVLLVTNCLWITFCYKYCSTRRRTLGRGRTKSSALFAGSEILKPISLSPGGSDLGRYDLLPDVPLQRGESCRRSRRSSGRRGARTNNPEDGKEIILGDSEADHKPTEADATGFL</sequence>
<dbReference type="Proteomes" id="UP000282613">
    <property type="component" value="Unassembled WGS sequence"/>
</dbReference>
<reference evidence="4 5" key="2">
    <citation type="submission" date="2018-11" db="EMBL/GenBank/DDBJ databases">
        <authorList>
            <consortium name="Pathogen Informatics"/>
        </authorList>
    </citation>
    <scope>NUCLEOTIDE SEQUENCE [LARGE SCALE GENOMIC DNA]</scope>
</reference>
<dbReference type="EMBL" id="UYRS01018477">
    <property type="protein sequence ID" value="VDK36261.1"/>
    <property type="molecule type" value="Genomic_DNA"/>
</dbReference>
<evidence type="ECO:0000313" key="5">
    <source>
        <dbReference type="Proteomes" id="UP000282613"/>
    </source>
</evidence>
<feature type="compositionally biased region" description="Basic residues" evidence="1">
    <location>
        <begin position="254"/>
        <end position="264"/>
    </location>
</feature>
<feature type="compositionally biased region" description="Basic and acidic residues" evidence="1">
    <location>
        <begin position="268"/>
        <end position="288"/>
    </location>
</feature>
<keyword evidence="2" id="KW-0472">Membrane</keyword>
<feature type="transmembrane region" description="Helical" evidence="2">
    <location>
        <begin position="173"/>
        <end position="196"/>
    </location>
</feature>
<evidence type="ECO:0000256" key="2">
    <source>
        <dbReference type="SAM" id="Phobius"/>
    </source>
</evidence>
<keyword evidence="3" id="KW-0732">Signal</keyword>
<protein>
    <submittedName>
        <fullName evidence="6">IGv domain-containing protein</fullName>
    </submittedName>
</protein>
<evidence type="ECO:0000313" key="6">
    <source>
        <dbReference type="WBParaSite" id="TASK_0000618401-mRNA-1"/>
    </source>
</evidence>
<keyword evidence="2" id="KW-1133">Transmembrane helix</keyword>
<feature type="chain" id="PRO_5043132649" evidence="3">
    <location>
        <begin position="20"/>
        <end position="295"/>
    </location>
</feature>
<feature type="signal peptide" evidence="3">
    <location>
        <begin position="1"/>
        <end position="19"/>
    </location>
</feature>
<gene>
    <name evidence="4" type="ORF">TASK_LOCUS6185</name>
</gene>
<evidence type="ECO:0000256" key="3">
    <source>
        <dbReference type="SAM" id="SignalP"/>
    </source>
</evidence>
<proteinExistence type="predicted"/>
<keyword evidence="2" id="KW-0812">Transmembrane</keyword>
<organism evidence="6">
    <name type="scientific">Taenia asiatica</name>
    <name type="common">Asian tapeworm</name>
    <dbReference type="NCBI Taxonomy" id="60517"/>
    <lineage>
        <taxon>Eukaryota</taxon>
        <taxon>Metazoa</taxon>
        <taxon>Spiralia</taxon>
        <taxon>Lophotrochozoa</taxon>
        <taxon>Platyhelminthes</taxon>
        <taxon>Cestoda</taxon>
        <taxon>Eucestoda</taxon>
        <taxon>Cyclophyllidea</taxon>
        <taxon>Taeniidae</taxon>
        <taxon>Taenia</taxon>
    </lineage>
</organism>